<evidence type="ECO:0000313" key="3">
    <source>
        <dbReference type="Proteomes" id="UP000256269"/>
    </source>
</evidence>
<reference evidence="2 3" key="1">
    <citation type="submission" date="2018-08" db="EMBL/GenBank/DDBJ databases">
        <title>Genomic Encyclopedia of Archaeal and Bacterial Type Strains, Phase II (KMG-II): from individual species to whole genera.</title>
        <authorList>
            <person name="Goeker M."/>
        </authorList>
    </citation>
    <scope>NUCLEOTIDE SEQUENCE [LARGE SCALE GENOMIC DNA]</scope>
    <source>
        <strain evidence="2 3">DSM 45791</strain>
    </source>
</reference>
<dbReference type="OrthoDB" id="3514520at2"/>
<dbReference type="InterPro" id="IPR032466">
    <property type="entry name" value="Metal_Hydrolase"/>
</dbReference>
<dbReference type="InterPro" id="IPR051781">
    <property type="entry name" value="Metallo-dep_Hydrolase"/>
</dbReference>
<dbReference type="RefSeq" id="WP_116179000.1">
    <property type="nucleotide sequence ID" value="NZ_CP144375.1"/>
</dbReference>
<proteinExistence type="predicted"/>
<organism evidence="2 3">
    <name type="scientific">Kutzneria buriramensis</name>
    <dbReference type="NCBI Taxonomy" id="1045776"/>
    <lineage>
        <taxon>Bacteria</taxon>
        <taxon>Bacillati</taxon>
        <taxon>Actinomycetota</taxon>
        <taxon>Actinomycetes</taxon>
        <taxon>Pseudonocardiales</taxon>
        <taxon>Pseudonocardiaceae</taxon>
        <taxon>Kutzneria</taxon>
    </lineage>
</organism>
<evidence type="ECO:0000313" key="2">
    <source>
        <dbReference type="EMBL" id="REH38145.1"/>
    </source>
</evidence>
<dbReference type="EMBL" id="QUNO01000014">
    <property type="protein sequence ID" value="REH38145.1"/>
    <property type="molecule type" value="Genomic_DNA"/>
</dbReference>
<dbReference type="InterPro" id="IPR006680">
    <property type="entry name" value="Amidohydro-rel"/>
</dbReference>
<dbReference type="Gene3D" id="2.30.40.10">
    <property type="entry name" value="Urease, subunit C, domain 1"/>
    <property type="match status" value="1"/>
</dbReference>
<comment type="caution">
    <text evidence="2">The sequence shown here is derived from an EMBL/GenBank/DDBJ whole genome shotgun (WGS) entry which is preliminary data.</text>
</comment>
<keyword evidence="2" id="KW-0378">Hydrolase</keyword>
<dbReference type="SUPFAM" id="SSF51338">
    <property type="entry name" value="Composite domain of metallo-dependent hydrolases"/>
    <property type="match status" value="1"/>
</dbReference>
<dbReference type="Gene3D" id="3.20.20.140">
    <property type="entry name" value="Metal-dependent hydrolases"/>
    <property type="match status" value="1"/>
</dbReference>
<dbReference type="InterPro" id="IPR011059">
    <property type="entry name" value="Metal-dep_hydrolase_composite"/>
</dbReference>
<dbReference type="AlphaFoldDB" id="A0A3E0H4H2"/>
<gene>
    <name evidence="2" type="ORF">BCF44_114170</name>
</gene>
<keyword evidence="3" id="KW-1185">Reference proteome</keyword>
<dbReference type="PANTHER" id="PTHR43135:SF3">
    <property type="entry name" value="ALPHA-D-RIBOSE 1-METHYLPHOSPHONATE 5-TRIPHOSPHATE DIPHOSPHATASE"/>
    <property type="match status" value="1"/>
</dbReference>
<sequence length="375" mass="38658">MIGLRCARLFDGDVLHHGPTTVAVDGGRIVPAAGDFPVVDLGDVTLMPGLVDSHVHLAFEPGSDIPADMASASREVLLERMRRHALQALRAGVTTLRDLGDRDYLALELRDALGADGPEILAAGPPITSPGGHCWFLGGETPPDRLAHAVADRVARGVDVIKVMATGGGITPGSAPHESQYGLPELRVVVGAAHAAGLRVTAHAHGGAGIRDAVAAGVDGIEHCTFLTDGGADPDWSTVEAIVVAGVYVGVTAARMSSGYVLPPHIAAARANFARMQALGARLVFCSDAGIIADKPHHCLPYALPDIQDLAQVSAAAVLTSVTRLAAESCGLGRRKGRIAPGYDADLLAVHGDPTQDLTAMTDVAAVYRAGNLVT</sequence>
<dbReference type="PANTHER" id="PTHR43135">
    <property type="entry name" value="ALPHA-D-RIBOSE 1-METHYLPHOSPHONATE 5-TRIPHOSPHATE DIPHOSPHATASE"/>
    <property type="match status" value="1"/>
</dbReference>
<dbReference type="GO" id="GO:0016810">
    <property type="term" value="F:hydrolase activity, acting on carbon-nitrogen (but not peptide) bonds"/>
    <property type="evidence" value="ECO:0007669"/>
    <property type="project" value="InterPro"/>
</dbReference>
<dbReference type="Pfam" id="PF01979">
    <property type="entry name" value="Amidohydro_1"/>
    <property type="match status" value="1"/>
</dbReference>
<feature type="domain" description="Amidohydrolase-related" evidence="1">
    <location>
        <begin position="45"/>
        <end position="374"/>
    </location>
</feature>
<dbReference type="Proteomes" id="UP000256269">
    <property type="component" value="Unassembled WGS sequence"/>
</dbReference>
<protein>
    <submittedName>
        <fullName evidence="2">Imidazolonepropionase-like amidohydrolase</fullName>
    </submittedName>
</protein>
<dbReference type="SUPFAM" id="SSF51556">
    <property type="entry name" value="Metallo-dependent hydrolases"/>
    <property type="match status" value="1"/>
</dbReference>
<name>A0A3E0H4H2_9PSEU</name>
<accession>A0A3E0H4H2</accession>
<evidence type="ECO:0000259" key="1">
    <source>
        <dbReference type="Pfam" id="PF01979"/>
    </source>
</evidence>